<protein>
    <submittedName>
        <fullName evidence="2">Predicted protein</fullName>
    </submittedName>
</protein>
<dbReference type="EMBL" id="AK375462">
    <property type="protein sequence ID" value="BAK06657.1"/>
    <property type="molecule type" value="mRNA"/>
</dbReference>
<feature type="compositionally biased region" description="Basic residues" evidence="1">
    <location>
        <begin position="72"/>
        <end position="88"/>
    </location>
</feature>
<dbReference type="AlphaFoldDB" id="F2EH35"/>
<sequence length="129" mass="13507">MALVHLLHPPKPGVMSGDGGSGGPRAPWRGGRCREIHEGPPPQAPRARGGEAGKYSPTMVGRSSSSSTTRCKAARRATRRTSRRRRSTSRSGGAFSPIATTTTTPARTHVSSAVACRGRIGPTCTMADE</sequence>
<evidence type="ECO:0000256" key="1">
    <source>
        <dbReference type="SAM" id="MobiDB-lite"/>
    </source>
</evidence>
<proteinExistence type="evidence at transcript level"/>
<feature type="region of interest" description="Disordered" evidence="1">
    <location>
        <begin position="1"/>
        <end position="111"/>
    </location>
</feature>
<feature type="compositionally biased region" description="Low complexity" evidence="1">
    <location>
        <begin position="62"/>
        <end position="71"/>
    </location>
</feature>
<organism evidence="2">
    <name type="scientific">Hordeum vulgare subsp. vulgare</name>
    <name type="common">Domesticated barley</name>
    <dbReference type="NCBI Taxonomy" id="112509"/>
    <lineage>
        <taxon>Eukaryota</taxon>
        <taxon>Viridiplantae</taxon>
        <taxon>Streptophyta</taxon>
        <taxon>Embryophyta</taxon>
        <taxon>Tracheophyta</taxon>
        <taxon>Spermatophyta</taxon>
        <taxon>Magnoliopsida</taxon>
        <taxon>Liliopsida</taxon>
        <taxon>Poales</taxon>
        <taxon>Poaceae</taxon>
        <taxon>BOP clade</taxon>
        <taxon>Pooideae</taxon>
        <taxon>Triticodae</taxon>
        <taxon>Triticeae</taxon>
        <taxon>Hordeinae</taxon>
        <taxon>Hordeum</taxon>
    </lineage>
</organism>
<accession>F2EH35</accession>
<dbReference type="InParanoid" id="F2EH35"/>
<name>F2EH35_HORVV</name>
<reference evidence="2" key="1">
    <citation type="journal article" date="2011" name="Plant Physiol.">
        <title>Comprehensive sequence analysis of 24,783 barley full-length cDNAs derived from 12 clone libraries.</title>
        <authorList>
            <person name="Matsumoto T."/>
            <person name="Tanaka T."/>
            <person name="Sakai H."/>
            <person name="Amano N."/>
            <person name="Kanamori H."/>
            <person name="Kurita K."/>
            <person name="Kikuta A."/>
            <person name="Kamiya K."/>
            <person name="Yamamoto M."/>
            <person name="Ikawa H."/>
            <person name="Fujii N."/>
            <person name="Hori K."/>
            <person name="Itoh T."/>
            <person name="Sato K."/>
        </authorList>
    </citation>
    <scope>NUCLEOTIDE SEQUENCE</scope>
    <source>
        <tissue evidence="2">Seed</tissue>
    </source>
</reference>
<evidence type="ECO:0000313" key="2">
    <source>
        <dbReference type="EMBL" id="BAK06657.1"/>
    </source>
</evidence>